<accession>A0A939D782</accession>
<evidence type="ECO:0000313" key="1">
    <source>
        <dbReference type="EMBL" id="MBN7772794.1"/>
    </source>
</evidence>
<evidence type="ECO:0000313" key="2">
    <source>
        <dbReference type="Proteomes" id="UP000664545"/>
    </source>
</evidence>
<gene>
    <name evidence="1" type="ORF">JYB65_05405</name>
</gene>
<keyword evidence="2" id="KW-1185">Reference proteome</keyword>
<dbReference type="Proteomes" id="UP000664545">
    <property type="component" value="Unassembled WGS sequence"/>
</dbReference>
<proteinExistence type="predicted"/>
<dbReference type="Pfam" id="PF12655">
    <property type="entry name" value="CDIF630_02480-like"/>
    <property type="match status" value="1"/>
</dbReference>
<dbReference type="EMBL" id="JAFJZZ010000001">
    <property type="protein sequence ID" value="MBN7772794.1"/>
    <property type="molecule type" value="Genomic_DNA"/>
</dbReference>
<name>A0A939D782_CLOAM</name>
<dbReference type="InterPro" id="IPR024209">
    <property type="entry name" value="CDIF630_02480-like"/>
</dbReference>
<reference evidence="1" key="1">
    <citation type="submission" date="2021-02" db="EMBL/GenBank/DDBJ databases">
        <title>Abyssanaerobacter marinus gen.nov., sp., nov, anaerobic bacterium isolated from the Onnuri vent field of Indian Ocean and suggestion of Mogibacteriaceae fam. nov., and proposal of reclassification of ambiguous this family's genus member.</title>
        <authorList>
            <person name="Kim Y.J."/>
            <person name="Yang J.-A."/>
        </authorList>
    </citation>
    <scope>NUCLEOTIDE SEQUENCE</scope>
    <source>
        <strain evidence="1">DSM 2634</strain>
    </source>
</reference>
<dbReference type="AlphaFoldDB" id="A0A939D782"/>
<comment type="caution">
    <text evidence="1">The sequence shown here is derived from an EMBL/GenBank/DDBJ whole genome shotgun (WGS) entry which is preliminary data.</text>
</comment>
<sequence length="41" mass="4663">MNEFSTFPLADVSTIEKDSNVTIPTDDGVEEVKDWVDFNEK</sequence>
<dbReference type="RefSeq" id="WP_206581568.1">
    <property type="nucleotide sequence ID" value="NZ_JAFJZZ010000001.1"/>
</dbReference>
<protein>
    <submittedName>
        <fullName evidence="1">DUF3787 domain-containing protein</fullName>
    </submittedName>
</protein>
<organism evidence="1 2">
    <name type="scientific">Clostridium aminobutyricum</name>
    <dbReference type="NCBI Taxonomy" id="33953"/>
    <lineage>
        <taxon>Bacteria</taxon>
        <taxon>Bacillati</taxon>
        <taxon>Bacillota</taxon>
        <taxon>Clostridia</taxon>
        <taxon>Eubacteriales</taxon>
        <taxon>Clostridiaceae</taxon>
        <taxon>Clostridium</taxon>
    </lineage>
</organism>